<feature type="non-terminal residue" evidence="2">
    <location>
        <position position="1"/>
    </location>
</feature>
<dbReference type="AlphaFoldDB" id="A0A5J9WTC6"/>
<evidence type="ECO:0000313" key="3">
    <source>
        <dbReference type="Proteomes" id="UP000324897"/>
    </source>
</evidence>
<sequence>MLRGCDGGLLLLSRGRFQWEHLAVYDPFARTAVFFRAPGGFSWVLHYALLANDSDADADASFRVVAVQFFNDRVEAAVFSSRTQDWSPLPSHSARRPWNARDGVRAGRFAYWQSNNLKYNNNDKERVLVLDTISMEWSLIQVPFPVGEPYCATDMAEYGGLCLVVSKMSRLQLWVSIDGRWTMMKNVALRKQFPVLMFTKMKGLRPLAVRDDLLFMEFWTFKPRHYLLLLNLKTMKLEMVKNDSSEPYRGFYCILFAADIGFGGQFILL</sequence>
<evidence type="ECO:0000259" key="1">
    <source>
        <dbReference type="Pfam" id="PF23635"/>
    </source>
</evidence>
<organism evidence="2 3">
    <name type="scientific">Eragrostis curvula</name>
    <name type="common">weeping love grass</name>
    <dbReference type="NCBI Taxonomy" id="38414"/>
    <lineage>
        <taxon>Eukaryota</taxon>
        <taxon>Viridiplantae</taxon>
        <taxon>Streptophyta</taxon>
        <taxon>Embryophyta</taxon>
        <taxon>Tracheophyta</taxon>
        <taxon>Spermatophyta</taxon>
        <taxon>Magnoliopsida</taxon>
        <taxon>Liliopsida</taxon>
        <taxon>Poales</taxon>
        <taxon>Poaceae</taxon>
        <taxon>PACMAD clade</taxon>
        <taxon>Chloridoideae</taxon>
        <taxon>Eragrostideae</taxon>
        <taxon>Eragrostidinae</taxon>
        <taxon>Eragrostis</taxon>
    </lineage>
</organism>
<proteinExistence type="predicted"/>
<dbReference type="EMBL" id="RWGY01000002">
    <property type="protein sequence ID" value="TVU50524.1"/>
    <property type="molecule type" value="Genomic_DNA"/>
</dbReference>
<dbReference type="Pfam" id="PF23635">
    <property type="entry name" value="Beta-prop_AT5G49610-like"/>
    <property type="match status" value="1"/>
</dbReference>
<dbReference type="Proteomes" id="UP000324897">
    <property type="component" value="Chromosome 6"/>
</dbReference>
<protein>
    <recommendedName>
        <fullName evidence="1">F-box protein AT5G49610-like beta-propeller domain-containing protein</fullName>
    </recommendedName>
</protein>
<feature type="domain" description="F-box protein AT5G49610-like beta-propeller" evidence="1">
    <location>
        <begin position="48"/>
        <end position="241"/>
    </location>
</feature>
<name>A0A5J9WTC6_9POAL</name>
<accession>A0A5J9WTC6</accession>
<dbReference type="Gramene" id="TVU50524">
    <property type="protein sequence ID" value="TVU50524"/>
    <property type="gene ID" value="EJB05_01898"/>
</dbReference>
<evidence type="ECO:0000313" key="2">
    <source>
        <dbReference type="EMBL" id="TVU50524.1"/>
    </source>
</evidence>
<reference evidence="2 3" key="1">
    <citation type="journal article" date="2019" name="Sci. Rep.">
        <title>A high-quality genome of Eragrostis curvula grass provides insights into Poaceae evolution and supports new strategies to enhance forage quality.</title>
        <authorList>
            <person name="Carballo J."/>
            <person name="Santos B.A.C.M."/>
            <person name="Zappacosta D."/>
            <person name="Garbus I."/>
            <person name="Selva J.P."/>
            <person name="Gallo C.A."/>
            <person name="Diaz A."/>
            <person name="Albertini E."/>
            <person name="Caccamo M."/>
            <person name="Echenique V."/>
        </authorList>
    </citation>
    <scope>NUCLEOTIDE SEQUENCE [LARGE SCALE GENOMIC DNA]</scope>
    <source>
        <strain evidence="3">cv. Victoria</strain>
        <tissue evidence="2">Leaf</tissue>
    </source>
</reference>
<dbReference type="PANTHER" id="PTHR33207">
    <property type="entry name" value="F-BOX DOMAIN CONTAINING PROTEIN-RELATED"/>
    <property type="match status" value="1"/>
</dbReference>
<comment type="caution">
    <text evidence="2">The sequence shown here is derived from an EMBL/GenBank/DDBJ whole genome shotgun (WGS) entry which is preliminary data.</text>
</comment>
<gene>
    <name evidence="2" type="ORF">EJB05_01898</name>
</gene>
<dbReference type="InterPro" id="IPR056594">
    <property type="entry name" value="AT5G49610-like_b-prop"/>
</dbReference>
<keyword evidence="3" id="KW-1185">Reference proteome</keyword>